<feature type="domain" description="Glycosyltransferase family 28 N-terminal" evidence="3">
    <location>
        <begin position="395"/>
        <end position="542"/>
    </location>
</feature>
<organism evidence="5 6">
    <name type="scientific">Diplocarpon rosae</name>
    <dbReference type="NCBI Taxonomy" id="946125"/>
    <lineage>
        <taxon>Eukaryota</taxon>
        <taxon>Fungi</taxon>
        <taxon>Dikarya</taxon>
        <taxon>Ascomycota</taxon>
        <taxon>Pezizomycotina</taxon>
        <taxon>Leotiomycetes</taxon>
        <taxon>Helotiales</taxon>
        <taxon>Drepanopezizaceae</taxon>
        <taxon>Diplocarpon</taxon>
    </lineage>
</organism>
<feature type="compositionally biased region" description="Polar residues" evidence="2">
    <location>
        <begin position="136"/>
        <end position="151"/>
    </location>
</feature>
<dbReference type="FunFam" id="3.40.50.2000:FF:000100">
    <property type="entry name" value="Glycosyltransferase family 1 protein"/>
    <property type="match status" value="1"/>
</dbReference>
<keyword evidence="6" id="KW-1185">Reference proteome</keyword>
<dbReference type="InterPro" id="IPR004276">
    <property type="entry name" value="GlycoTrans_28_N"/>
</dbReference>
<feature type="compositionally biased region" description="Basic and acidic residues" evidence="2">
    <location>
        <begin position="198"/>
        <end position="211"/>
    </location>
</feature>
<feature type="compositionally biased region" description="Pro residues" evidence="2">
    <location>
        <begin position="1"/>
        <end position="10"/>
    </location>
</feature>
<evidence type="ECO:0008006" key="7">
    <source>
        <dbReference type="Google" id="ProtNLM"/>
    </source>
</evidence>
<dbReference type="Pfam" id="PF03033">
    <property type="entry name" value="Glyco_transf_28"/>
    <property type="match status" value="1"/>
</dbReference>
<dbReference type="InterPro" id="IPR010610">
    <property type="entry name" value="EryCIII-like_C"/>
</dbReference>
<protein>
    <recommendedName>
        <fullName evidence="7">Glycosyltransferase family 28 N-terminal domain-containing protein</fullName>
    </recommendedName>
</protein>
<keyword evidence="1" id="KW-0808">Transferase</keyword>
<dbReference type="Proteomes" id="UP001285354">
    <property type="component" value="Unassembled WGS sequence"/>
</dbReference>
<comment type="caution">
    <text evidence="5">The sequence shown here is derived from an EMBL/GenBank/DDBJ whole genome shotgun (WGS) entry which is preliminary data.</text>
</comment>
<accession>A0AAD9SWD6</accession>
<dbReference type="Pfam" id="PF06722">
    <property type="entry name" value="EryCIII-like_C"/>
    <property type="match status" value="1"/>
</dbReference>
<feature type="compositionally biased region" description="Basic and acidic residues" evidence="2">
    <location>
        <begin position="167"/>
        <end position="183"/>
    </location>
</feature>
<dbReference type="FunFam" id="3.40.50.2000:FF:000009">
    <property type="entry name" value="Sterol 3-beta-glucosyltransferase UGT80A2"/>
    <property type="match status" value="1"/>
</dbReference>
<dbReference type="InterPro" id="IPR050426">
    <property type="entry name" value="Glycosyltransferase_28"/>
</dbReference>
<feature type="region of interest" description="Disordered" evidence="2">
    <location>
        <begin position="260"/>
        <end position="329"/>
    </location>
</feature>
<name>A0AAD9SWD6_9HELO</name>
<dbReference type="EMBL" id="JAUBYV010000010">
    <property type="protein sequence ID" value="KAK2624359.1"/>
    <property type="molecule type" value="Genomic_DNA"/>
</dbReference>
<dbReference type="AlphaFoldDB" id="A0AAD9SWD6"/>
<reference evidence="5" key="1">
    <citation type="submission" date="2023-06" db="EMBL/GenBank/DDBJ databases">
        <title>Draft genome of Marssonina rosae.</title>
        <authorList>
            <person name="Cheng Q."/>
        </authorList>
    </citation>
    <scope>NUCLEOTIDE SEQUENCE</scope>
    <source>
        <strain evidence="5">R4</strain>
    </source>
</reference>
<sequence length="1122" mass="123628">MIEPPRPVPHPISSAALKMDSQPPQVPPKGVAWEEATVETHTSRHEQEIEGSIRGNTRHSHATFLEPSISKMTQEESIIDCYGGSYDEPERTQAPAEIEVQSPRDPPRGFTVEMSAIETPIPWHGRETCNMLGTRIQGNPEQSYASSSRASGQIRPPVELDAQSPRESPRQFTREESIKKTPEFRLQPQPLSTIELEAEQRKEESFRRPSRLEQTTTPAQSIVDTSVEREAHEMLNGTRDTNRAGSVYRPRETMEGRFEMPEQRHTQSYYEPRIQRRPLPVRTSGEDRSRSRSEKETLAMLEGNYAQSESNELPPLSAAPSSASGSVDWDAPPAYDQSFGDDTRRISTTVLDNGRVSMYFRGDQGFASLPPLPTYDSLAEKRRTYAAHSYPLLNIVIQVVGSRGDVQPFVALGQELLAVGHRVRLATHDVFEEFVRSAGLEFYPIGGNPADLMAYMVKNPGIIPKFATLKSGEISKKRKMVSEMLDGCWRSCTEPDPSTNIPFVAEAIIANPPSFAHVHCAQALGIPVHLMFTMPWSPTRSFPHPLANVQITDTDPTTTNFLSYGLVDLMTWQGLGNVINHWRRNSLNLEPISALVGAGMLGNLKIPFTYCWSPALIPKPFDWPAHIDVCGFFFRNAPEYTPFPELDAFLRAGKPPVYIGFGSIVMDNPDKMTHTIVEAVKSCGVRAIVSEGWSKLGKGVAPHPDILFIGDCPHEWLFKHVSAVVHHGGAGTTACGLLNGRPTAIVPFFGDQPFWANMVAAAGAGPRPIEHKSLSIESLSRAIQVCVNPATILAAKKISEKMKDEDGVRAAVTSFHRNLPIQELNCDLIPRHPANWSWKNGEYTLKLSHRAASILVEQKKIEIGALRLHKSKPIVIENRRWDPLTATTSAGIDSVKNVYSAMGEAVHSPMQEYRRIKTFERDQAETGSISSNVSAKSNATSAAGKAVGRGFKKVGLALTKSAVDMPKAAADGMHNVPELYGEKVREIGPIRGWKSGGKTGLKSLGHGFYDGYVGFFTQPYKGARDGGALGLVKGIAKGCGGLLTQPAHGMFGVLAYPALGLYRNLNTEEVTGTHGDILRAQQAYGMYLAEHNPVQQSEVDQVLRDFEDHLSHLTEPDHQLHS</sequence>
<feature type="compositionally biased region" description="Low complexity" evidence="2">
    <location>
        <begin position="313"/>
        <end position="324"/>
    </location>
</feature>
<dbReference type="PANTHER" id="PTHR48050:SF27">
    <property type="entry name" value="GLUCOSYLTRANSFERASE, PUTATIVE (AFU_ORTHOLOGUE AFUA_7G04880)-RELATED"/>
    <property type="match status" value="1"/>
</dbReference>
<dbReference type="CDD" id="cd03784">
    <property type="entry name" value="GT1_Gtf-like"/>
    <property type="match status" value="1"/>
</dbReference>
<feature type="domain" description="Erythromycin biosynthesis protein CIII-like C-terminal" evidence="4">
    <location>
        <begin position="709"/>
        <end position="802"/>
    </location>
</feature>
<evidence type="ECO:0000313" key="6">
    <source>
        <dbReference type="Proteomes" id="UP001285354"/>
    </source>
</evidence>
<gene>
    <name evidence="5" type="ORF">QTJ16_006309</name>
</gene>
<evidence type="ECO:0000256" key="2">
    <source>
        <dbReference type="SAM" id="MobiDB-lite"/>
    </source>
</evidence>
<dbReference type="GO" id="GO:0016906">
    <property type="term" value="F:sterol 3-beta-glucosyltransferase activity"/>
    <property type="evidence" value="ECO:0007669"/>
    <property type="project" value="UniProtKB-ARBA"/>
</dbReference>
<feature type="region of interest" description="Disordered" evidence="2">
    <location>
        <begin position="1"/>
        <end position="29"/>
    </location>
</feature>
<dbReference type="PANTHER" id="PTHR48050">
    <property type="entry name" value="STEROL 3-BETA-GLUCOSYLTRANSFERASE"/>
    <property type="match status" value="1"/>
</dbReference>
<dbReference type="SUPFAM" id="SSF53756">
    <property type="entry name" value="UDP-Glycosyltransferase/glycogen phosphorylase"/>
    <property type="match status" value="1"/>
</dbReference>
<dbReference type="Gene3D" id="3.40.50.2000">
    <property type="entry name" value="Glycogen Phosphorylase B"/>
    <property type="match status" value="2"/>
</dbReference>
<evidence type="ECO:0000313" key="5">
    <source>
        <dbReference type="EMBL" id="KAK2624359.1"/>
    </source>
</evidence>
<feature type="region of interest" description="Disordered" evidence="2">
    <location>
        <begin position="133"/>
        <end position="219"/>
    </location>
</feature>
<evidence type="ECO:0000256" key="1">
    <source>
        <dbReference type="ARBA" id="ARBA00022679"/>
    </source>
</evidence>
<proteinExistence type="predicted"/>
<evidence type="ECO:0000259" key="3">
    <source>
        <dbReference type="Pfam" id="PF03033"/>
    </source>
</evidence>
<evidence type="ECO:0000259" key="4">
    <source>
        <dbReference type="Pfam" id="PF06722"/>
    </source>
</evidence>
<dbReference type="GO" id="GO:0005975">
    <property type="term" value="P:carbohydrate metabolic process"/>
    <property type="evidence" value="ECO:0007669"/>
    <property type="project" value="InterPro"/>
</dbReference>
<feature type="compositionally biased region" description="Basic and acidic residues" evidence="2">
    <location>
        <begin position="284"/>
        <end position="297"/>
    </location>
</feature>
<dbReference type="InterPro" id="IPR002213">
    <property type="entry name" value="UDP_glucos_trans"/>
</dbReference>